<dbReference type="GO" id="GO:0005524">
    <property type="term" value="F:ATP binding"/>
    <property type="evidence" value="ECO:0007669"/>
    <property type="project" value="InterPro"/>
</dbReference>
<evidence type="ECO:0000259" key="1">
    <source>
        <dbReference type="SMART" id="SM00382"/>
    </source>
</evidence>
<evidence type="ECO:0000313" key="3">
    <source>
        <dbReference type="Proteomes" id="UP000243688"/>
    </source>
</evidence>
<gene>
    <name evidence="2" type="ORF">BLM47_03695</name>
</gene>
<accession>A0A2A6E256</accession>
<feature type="domain" description="AAA+ ATPase" evidence="1">
    <location>
        <begin position="20"/>
        <end position="337"/>
    </location>
</feature>
<dbReference type="Proteomes" id="UP000243688">
    <property type="component" value="Unassembled WGS sequence"/>
</dbReference>
<dbReference type="PANTHER" id="PTHR43581">
    <property type="entry name" value="ATP/GTP PHOSPHATASE"/>
    <property type="match status" value="1"/>
</dbReference>
<dbReference type="InterPro" id="IPR051396">
    <property type="entry name" value="Bact_Antivir_Def_Nuclease"/>
</dbReference>
<dbReference type="AlphaFoldDB" id="A0A2A6E256"/>
<evidence type="ECO:0000313" key="2">
    <source>
        <dbReference type="EMBL" id="PDO11104.1"/>
    </source>
</evidence>
<name>A0A2A6E256_9BACL</name>
<dbReference type="Pfam" id="PF13304">
    <property type="entry name" value="AAA_21"/>
    <property type="match status" value="1"/>
</dbReference>
<dbReference type="EMBL" id="MOXJ01000005">
    <property type="protein sequence ID" value="PDO11104.1"/>
    <property type="molecule type" value="Genomic_DNA"/>
</dbReference>
<comment type="caution">
    <text evidence="2">The sequence shown here is derived from an EMBL/GenBank/DDBJ whole genome shotgun (WGS) entry which is preliminary data.</text>
</comment>
<dbReference type="GO" id="GO:0016887">
    <property type="term" value="F:ATP hydrolysis activity"/>
    <property type="evidence" value="ECO:0007669"/>
    <property type="project" value="InterPro"/>
</dbReference>
<dbReference type="SUPFAM" id="SSF52540">
    <property type="entry name" value="P-loop containing nucleoside triphosphate hydrolases"/>
    <property type="match status" value="1"/>
</dbReference>
<dbReference type="InterPro" id="IPR003959">
    <property type="entry name" value="ATPase_AAA_core"/>
</dbReference>
<dbReference type="CDD" id="cd00267">
    <property type="entry name" value="ABC_ATPase"/>
    <property type="match status" value="1"/>
</dbReference>
<dbReference type="SMART" id="SM00382">
    <property type="entry name" value="AAA"/>
    <property type="match status" value="1"/>
</dbReference>
<dbReference type="Gene3D" id="3.40.50.300">
    <property type="entry name" value="P-loop containing nucleotide triphosphate hydrolases"/>
    <property type="match status" value="2"/>
</dbReference>
<sequence length="582" mass="66208">MLTGMRVRNFKKFRDVTIELGKTVVFIGPNNSGKTTALQALALWEIGLKKWNERWQGKPYPEKRPGVTINRRDVLATPVPDTSLFWNGRRVRSVAKSADGKPQTQNIRIEIVVEGVTGGKSWSCGLEFDYANEESFYCRPLGIRENGEVVRRLPVPPEAANVHIAYLPPMSGLASSEPRLDWGYVQVLLGEGQTAQVLRNLCYRVCEQSPEDWRNLVEQIRRLFGVTLHEPKYNPARGQITMTYEERHTELDLSAAGRGLQQMLLLFAYLYANPKTVLLLDEPDAHLEVLRQREVYAILTEIAEKTGSQIIAASHSEMLLNEAAGRDTVVAFVGRPHRIDGRGSQVLKSLREIRFDHYYQAEQTGWVLYLEGSTDLAVLQVFAEKLNHPAAAYLRRPFVHYVGNQLSKALDHFYGLREAKRDLVGIAILDRDEGPESENVASSGRPLRAMRWRRREIENYFCDRDVLLAYAEGTPEHHDLFDWSGAERRRRAMEETVEEITGALRTLKEPDPWSPDAKASEFLDRVFERYFEKLGLPNIMRKTDYHTLASLLPAERIDPEVAEKLDAIVEVASSAVVENEEP</sequence>
<dbReference type="InterPro" id="IPR027417">
    <property type="entry name" value="P-loop_NTPase"/>
</dbReference>
<dbReference type="InterPro" id="IPR041685">
    <property type="entry name" value="AAA_GajA/Old/RecF-like"/>
</dbReference>
<dbReference type="InterPro" id="IPR003593">
    <property type="entry name" value="AAA+_ATPase"/>
</dbReference>
<reference evidence="2 3" key="1">
    <citation type="submission" date="2016-12" db="EMBL/GenBank/DDBJ databases">
        <title>Candidatus Reconcilibacillus cellulovorans genome.</title>
        <authorList>
            <person name="Kolinko S."/>
            <person name="Wu Y.-W."/>
            <person name="Tachea F."/>
            <person name="Denzel E."/>
            <person name="Hiras J."/>
            <person name="Baecker N."/>
            <person name="Chan L.J."/>
            <person name="Eichorst S.A."/>
            <person name="Frey D."/>
            <person name="Adams P.D."/>
            <person name="Pray T."/>
            <person name="Tanjore D."/>
            <person name="Petzold C.J."/>
            <person name="Gladden J.M."/>
            <person name="Simmons B.A."/>
            <person name="Singer S.W."/>
        </authorList>
    </citation>
    <scope>NUCLEOTIDE SEQUENCE [LARGE SCALE GENOMIC DNA]</scope>
    <source>
        <strain evidence="2">JTherm</strain>
    </source>
</reference>
<protein>
    <submittedName>
        <fullName evidence="2">AAA family ATPase</fullName>
    </submittedName>
</protein>
<organism evidence="2 3">
    <name type="scientific">Candidatus Reconcilbacillus cellulovorans</name>
    <dbReference type="NCBI Taxonomy" id="1906605"/>
    <lineage>
        <taxon>Bacteria</taxon>
        <taxon>Bacillati</taxon>
        <taxon>Bacillota</taxon>
        <taxon>Bacilli</taxon>
        <taxon>Bacillales</taxon>
        <taxon>Paenibacillaceae</taxon>
        <taxon>Candidatus Reconcilbacillus</taxon>
    </lineage>
</organism>
<dbReference type="Pfam" id="PF13175">
    <property type="entry name" value="AAA_15"/>
    <property type="match status" value="1"/>
</dbReference>
<dbReference type="PANTHER" id="PTHR43581:SF2">
    <property type="entry name" value="EXCINUCLEASE ATPASE SUBUNIT"/>
    <property type="match status" value="1"/>
</dbReference>
<proteinExistence type="predicted"/>